<dbReference type="SUPFAM" id="SSF50475">
    <property type="entry name" value="FMN-binding split barrel"/>
    <property type="match status" value="1"/>
</dbReference>
<evidence type="ECO:0000313" key="2">
    <source>
        <dbReference type="EMBL" id="KKB35244.1"/>
    </source>
</evidence>
<comment type="caution">
    <text evidence="2">The sequence shown here is derived from an EMBL/GenBank/DDBJ whole genome shotgun (WGS) entry which is preliminary data.</text>
</comment>
<dbReference type="PANTHER" id="PTHR43812:SF2">
    <property type="entry name" value="FLAVIN REDUCTASE LIKE DOMAIN-CONTAINING PROTEIN"/>
    <property type="match status" value="1"/>
</dbReference>
<dbReference type="GO" id="GO:0016646">
    <property type="term" value="F:oxidoreductase activity, acting on the CH-NH group of donors, NAD or NADP as acceptor"/>
    <property type="evidence" value="ECO:0007669"/>
    <property type="project" value="UniProtKB-ARBA"/>
</dbReference>
<dbReference type="InterPro" id="IPR002563">
    <property type="entry name" value="Flavin_Rdtase-like_dom"/>
</dbReference>
<keyword evidence="2" id="KW-0503">Monooxygenase</keyword>
<dbReference type="Pfam" id="PF01613">
    <property type="entry name" value="Flavin_Reduct"/>
    <property type="match status" value="1"/>
</dbReference>
<dbReference type="InterPro" id="IPR012349">
    <property type="entry name" value="Split_barrel_FMN-bd"/>
</dbReference>
<dbReference type="GO" id="GO:0010181">
    <property type="term" value="F:FMN binding"/>
    <property type="evidence" value="ECO:0007669"/>
    <property type="project" value="InterPro"/>
</dbReference>
<sequence length="132" mass="14989">MHYKPSENDHGLKYTPFKSCVVPRPIGWISTISKDGVANLAPYSQFQNLSFDPPRVMIAINQRDEQLRKDTAVNIEQTGEFVYNMATFDLREAVNITSQSCPPEVDEFEAAGLTKVESHTDDLFIPLYSQYL</sequence>
<dbReference type="STRING" id="1221996.QY95_03533"/>
<organism evidence="2 3">
    <name type="scientific">Bacillus thermotolerans</name>
    <name type="common">Quasibacillus thermotolerans</name>
    <dbReference type="NCBI Taxonomy" id="1221996"/>
    <lineage>
        <taxon>Bacteria</taxon>
        <taxon>Bacillati</taxon>
        <taxon>Bacillota</taxon>
        <taxon>Bacilli</taxon>
        <taxon>Bacillales</taxon>
        <taxon>Bacillaceae</taxon>
        <taxon>Bacillus</taxon>
    </lineage>
</organism>
<dbReference type="GO" id="GO:0004497">
    <property type="term" value="F:monooxygenase activity"/>
    <property type="evidence" value="ECO:0007669"/>
    <property type="project" value="UniProtKB-KW"/>
</dbReference>
<name>A0A0F5HPE1_BACTR</name>
<dbReference type="Gene3D" id="2.30.110.10">
    <property type="entry name" value="Electron Transport, Fmn-binding Protein, Chain A"/>
    <property type="match status" value="1"/>
</dbReference>
<proteinExistence type="predicted"/>
<dbReference type="Proteomes" id="UP000031563">
    <property type="component" value="Unassembled WGS sequence"/>
</dbReference>
<protein>
    <submittedName>
        <fullName evidence="2">Nitrilotriacetate monooxygenase component B</fullName>
    </submittedName>
</protein>
<accession>A0A0F5HPE1</accession>
<dbReference type="OrthoDB" id="9794638at2"/>
<dbReference type="AlphaFoldDB" id="A0A0F5HPE1"/>
<keyword evidence="3" id="KW-1185">Reference proteome</keyword>
<reference evidence="2" key="1">
    <citation type="submission" date="2015-02" db="EMBL/GenBank/DDBJ databases">
        <title>Genome Assembly of Bacillaceae bacterium MTCC 8252.</title>
        <authorList>
            <person name="Verma A."/>
            <person name="Khatri I."/>
            <person name="Mual P."/>
            <person name="Subramanian S."/>
            <person name="Krishnamurthi S."/>
        </authorList>
    </citation>
    <scope>NUCLEOTIDE SEQUENCE [LARGE SCALE GENOMIC DNA]</scope>
    <source>
        <strain evidence="2">MTCC 8252</strain>
    </source>
</reference>
<accession>A0A0F5HKT0</accession>
<keyword evidence="2" id="KW-0560">Oxidoreductase</keyword>
<dbReference type="PANTHER" id="PTHR43812">
    <property type="entry name" value="BLR2425 PROTEIN"/>
    <property type="match status" value="1"/>
</dbReference>
<evidence type="ECO:0000313" key="3">
    <source>
        <dbReference type="Proteomes" id="UP000031563"/>
    </source>
</evidence>
<dbReference type="EMBL" id="JWIR02000074">
    <property type="protein sequence ID" value="KKB35244.1"/>
    <property type="molecule type" value="Genomic_DNA"/>
</dbReference>
<evidence type="ECO:0000259" key="1">
    <source>
        <dbReference type="Pfam" id="PF01613"/>
    </source>
</evidence>
<feature type="domain" description="Flavin reductase like" evidence="1">
    <location>
        <begin position="22"/>
        <end position="119"/>
    </location>
</feature>
<gene>
    <name evidence="2" type="ORF">QY95_03533</name>
</gene>